<gene>
    <name evidence="1" type="ORF">SAMN04487988_11666</name>
</gene>
<evidence type="ECO:0000313" key="1">
    <source>
        <dbReference type="EMBL" id="SFH08950.1"/>
    </source>
</evidence>
<keyword evidence="2" id="KW-1185">Reference proteome</keyword>
<accession>A0A1I2X5Z3</accession>
<dbReference type="Proteomes" id="UP000199642">
    <property type="component" value="Unassembled WGS sequence"/>
</dbReference>
<evidence type="ECO:0000313" key="2">
    <source>
        <dbReference type="Proteomes" id="UP000199642"/>
    </source>
</evidence>
<sequence length="72" mass="8632">MSTPLSNLQKELLKVFSHQLSEEELLDVKELLVKYFSEKAISKADRIWEKEKWDDKKLDQILRESARTPYHK</sequence>
<dbReference type="STRING" id="435880.SAMN04487988_11666"/>
<dbReference type="EMBL" id="FOPC01000016">
    <property type="protein sequence ID" value="SFH08950.1"/>
    <property type="molecule type" value="Genomic_DNA"/>
</dbReference>
<organism evidence="1 2">
    <name type="scientific">Algoriphagus hitonicola</name>
    <dbReference type="NCBI Taxonomy" id="435880"/>
    <lineage>
        <taxon>Bacteria</taxon>
        <taxon>Pseudomonadati</taxon>
        <taxon>Bacteroidota</taxon>
        <taxon>Cytophagia</taxon>
        <taxon>Cytophagales</taxon>
        <taxon>Cyclobacteriaceae</taxon>
        <taxon>Algoriphagus</taxon>
    </lineage>
</organism>
<proteinExistence type="predicted"/>
<name>A0A1I2X5Z3_9BACT</name>
<dbReference type="AlphaFoldDB" id="A0A1I2X5Z3"/>
<reference evidence="2" key="1">
    <citation type="submission" date="2016-10" db="EMBL/GenBank/DDBJ databases">
        <authorList>
            <person name="Varghese N."/>
            <person name="Submissions S."/>
        </authorList>
    </citation>
    <scope>NUCLEOTIDE SEQUENCE [LARGE SCALE GENOMIC DNA]</scope>
    <source>
        <strain evidence="2">DSM 19315</strain>
    </source>
</reference>
<protein>
    <submittedName>
        <fullName evidence="1">Uncharacterized protein</fullName>
    </submittedName>
</protein>
<dbReference type="RefSeq" id="WP_092794037.1">
    <property type="nucleotide sequence ID" value="NZ_FOPC01000016.1"/>
</dbReference>